<proteinExistence type="predicted"/>
<evidence type="ECO:0008006" key="3">
    <source>
        <dbReference type="Google" id="ProtNLM"/>
    </source>
</evidence>
<name>A0A1L5NPD6_9HYPH</name>
<evidence type="ECO:0000313" key="2">
    <source>
        <dbReference type="Proteomes" id="UP000184749"/>
    </source>
</evidence>
<evidence type="ECO:0000313" key="1">
    <source>
        <dbReference type="EMBL" id="APO69770.1"/>
    </source>
</evidence>
<sequence length="438" mass="47687">MFTPARYVIVDDNPDELKQLSDCMQKIGAPCLPLRYDQAEGIETKHLGGVRLLFLDLHLTTGAQSGSIAQTAGLIVSMLEEGIVATAGPYVIILWTKHQEQKADFEAYVMENLEPLKRPLAILSLDKNNYLAGDAGEKLTNDVGQIIETDPRLRALLDWEREVLRAAGSTLSEIGTLVAKEDRTAARFSERLDEILSLLAFEAVGDANAKADPYSAINAALMPILTDRIANQRTDPKSNAIWQAAVTKIAEVPQPSPRDAAKLNSMLHIARASTEALEPGAWGAVTLLPEAELVDDVMIKRFDLPAKPMLAGTFCLTDKAERSASRLCLLRIGASCDYAQSRKGPVPFVLGAIIPAEAKRREGLPKAEIVTPPLIIDGFDGPVRMIFNTHLQISLVPTEFAAWPALCRLREPLLMQITTYGARHATRPAIISFGSHGG</sequence>
<dbReference type="Proteomes" id="UP000184749">
    <property type="component" value="Plasmid pRgalIE4872a"/>
</dbReference>
<keyword evidence="1" id="KW-0614">Plasmid</keyword>
<accession>A0A1L5NPD6</accession>
<gene>
    <name evidence="1" type="ORF">IE4872_PA00021</name>
</gene>
<protein>
    <recommendedName>
        <fullName evidence="3">Response receiver domain-containing protein</fullName>
    </recommendedName>
</protein>
<dbReference type="AlphaFoldDB" id="A0A1L5NPD6"/>
<reference evidence="1 2" key="1">
    <citation type="submission" date="2016-09" db="EMBL/GenBank/DDBJ databases">
        <title>The complete genome sequences of Rhizobium gallicum, symbiovars gallicum and phaseoli, symbionts associated to common bean (Phaseolus vulgaris).</title>
        <authorList>
            <person name="Bustos P."/>
            <person name="Santamaria R.I."/>
            <person name="Perez-Carrascal O.M."/>
            <person name="Juarez S."/>
            <person name="Lozano L."/>
            <person name="Martinez-Flores I."/>
            <person name="Martinez-Romero E."/>
            <person name="Cevallos M."/>
            <person name="Romero D."/>
            <person name="Davila G."/>
            <person name="Gonzalez V."/>
        </authorList>
    </citation>
    <scope>NUCLEOTIDE SEQUENCE [LARGE SCALE GENOMIC DNA]</scope>
    <source>
        <strain evidence="1 2">IE4872</strain>
        <plasmid evidence="2">prgalie4872a</plasmid>
    </source>
</reference>
<dbReference type="OrthoDB" id="9813469at2"/>
<organism evidence="1 2">
    <name type="scientific">Rhizobium gallicum</name>
    <dbReference type="NCBI Taxonomy" id="56730"/>
    <lineage>
        <taxon>Bacteria</taxon>
        <taxon>Pseudomonadati</taxon>
        <taxon>Pseudomonadota</taxon>
        <taxon>Alphaproteobacteria</taxon>
        <taxon>Hyphomicrobiales</taxon>
        <taxon>Rhizobiaceae</taxon>
        <taxon>Rhizobium/Agrobacterium group</taxon>
        <taxon>Rhizobium</taxon>
    </lineage>
</organism>
<dbReference type="RefSeq" id="WP_074070494.1">
    <property type="nucleotide sequence ID" value="NZ_CP017102.1"/>
</dbReference>
<geneLocation type="plasmid" evidence="2">
    <name>prgalie4872a</name>
</geneLocation>
<dbReference type="EMBL" id="CP017102">
    <property type="protein sequence ID" value="APO69770.1"/>
    <property type="molecule type" value="Genomic_DNA"/>
</dbReference>